<evidence type="ECO:0000313" key="2">
    <source>
        <dbReference type="Proteomes" id="UP000681041"/>
    </source>
</evidence>
<organism evidence="1 2">
    <name type="scientific">Methanobacterium alkalithermotolerans</name>
    <dbReference type="NCBI Taxonomy" id="2731220"/>
    <lineage>
        <taxon>Archaea</taxon>
        <taxon>Methanobacteriati</taxon>
        <taxon>Methanobacteriota</taxon>
        <taxon>Methanomada group</taxon>
        <taxon>Methanobacteria</taxon>
        <taxon>Methanobacteriales</taxon>
        <taxon>Methanobacteriaceae</taxon>
        <taxon>Methanobacterium</taxon>
    </lineage>
</organism>
<dbReference type="GeneID" id="64820765"/>
<sequence>MILGKYGGKLELSSLFSIESFKAKNMINIKLNKIIKGFQLIIMDSLMPFQNIKTYFSYLLDLNNKRTSNKFEKKFPKIIRYTEIKKTCNVTNKHQNEIKPEMFFNVQPKVFT</sequence>
<dbReference type="EMBL" id="CP058560">
    <property type="protein sequence ID" value="QUH23764.1"/>
    <property type="molecule type" value="Genomic_DNA"/>
</dbReference>
<name>A0A8T8K5F3_9EURY</name>
<reference evidence="1" key="1">
    <citation type="submission" date="2020-07" db="EMBL/GenBank/DDBJ databases">
        <title>Methanobacterium. sp. MethCan genome.</title>
        <authorList>
            <person name="Postec A."/>
            <person name="Quemeneur M."/>
        </authorList>
    </citation>
    <scope>NUCLEOTIDE SEQUENCE</scope>
    <source>
        <strain evidence="1">MethCAN</strain>
    </source>
</reference>
<dbReference type="AlphaFoldDB" id="A0A8T8K5F3"/>
<evidence type="ECO:0000313" key="1">
    <source>
        <dbReference type="EMBL" id="QUH23764.1"/>
    </source>
</evidence>
<gene>
    <name evidence="1" type="ORF">HYG87_08330</name>
</gene>
<dbReference type="Proteomes" id="UP000681041">
    <property type="component" value="Chromosome"/>
</dbReference>
<dbReference type="RefSeq" id="WP_211532720.1">
    <property type="nucleotide sequence ID" value="NZ_CP058560.1"/>
</dbReference>
<protein>
    <submittedName>
        <fullName evidence="1">Uncharacterized protein</fullName>
    </submittedName>
</protein>
<dbReference type="KEGG" id="meme:HYG87_08330"/>
<accession>A0A8T8K5F3</accession>
<keyword evidence="2" id="KW-1185">Reference proteome</keyword>
<proteinExistence type="predicted"/>